<name>A0A6J5ZSW3_9ZZZZ</name>
<dbReference type="EMBL" id="CAESAN010000093">
    <property type="protein sequence ID" value="CAB4345561.1"/>
    <property type="molecule type" value="Genomic_DNA"/>
</dbReference>
<gene>
    <name evidence="1" type="ORF">UFOPK3547_01117</name>
</gene>
<proteinExistence type="predicted"/>
<organism evidence="1">
    <name type="scientific">freshwater metagenome</name>
    <dbReference type="NCBI Taxonomy" id="449393"/>
    <lineage>
        <taxon>unclassified sequences</taxon>
        <taxon>metagenomes</taxon>
        <taxon>ecological metagenomes</taxon>
    </lineage>
</organism>
<accession>A0A6J5ZSW3</accession>
<reference evidence="1" key="1">
    <citation type="submission" date="2020-05" db="EMBL/GenBank/DDBJ databases">
        <authorList>
            <person name="Chiriac C."/>
            <person name="Salcher M."/>
            <person name="Ghai R."/>
            <person name="Kavagutti S V."/>
        </authorList>
    </citation>
    <scope>NUCLEOTIDE SEQUENCE</scope>
</reference>
<dbReference type="AlphaFoldDB" id="A0A6J5ZSW3"/>
<evidence type="ECO:0000313" key="1">
    <source>
        <dbReference type="EMBL" id="CAB4345561.1"/>
    </source>
</evidence>
<sequence>MIAVASATPIAVETPKVTPTMPAAVPLLAPAELTCSVEIEVSWTPTAEPRSTSPKSRTGLMCARIPISTVMQPTPSSTIPATTGSRYLPRFTSPAPNGLVTITAIVAPRSSTAASMVFRPLTVWR</sequence>
<protein>
    <submittedName>
        <fullName evidence="1">Unannotated protein</fullName>
    </submittedName>
</protein>